<comment type="function">
    <text evidence="14">Pyruvate kinase that catalyzes the conversion of phosphoenolpyruvate to pyruvate with the synthesis of ATP, and which plays a key role in glycolysis.</text>
</comment>
<evidence type="ECO:0000256" key="2">
    <source>
        <dbReference type="ARBA" id="ARBA00001958"/>
    </source>
</evidence>
<dbReference type="InterPro" id="IPR021905">
    <property type="entry name" value="DUF3517"/>
</dbReference>
<dbReference type="GO" id="GO:0004743">
    <property type="term" value="F:pyruvate kinase activity"/>
    <property type="evidence" value="ECO:0007669"/>
    <property type="project" value="UniProtKB-EC"/>
</dbReference>
<dbReference type="InterPro" id="IPR038765">
    <property type="entry name" value="Papain-like_cys_pep_sf"/>
</dbReference>
<dbReference type="GO" id="GO:0016301">
    <property type="term" value="F:kinase activity"/>
    <property type="evidence" value="ECO:0007669"/>
    <property type="project" value="UniProtKB-KW"/>
</dbReference>
<evidence type="ECO:0000256" key="7">
    <source>
        <dbReference type="ARBA" id="ARBA00022741"/>
    </source>
</evidence>
<keyword evidence="5 15" id="KW-0808">Transferase</keyword>
<dbReference type="Gene3D" id="2.40.33.10">
    <property type="entry name" value="PK beta-barrel domain-like"/>
    <property type="match status" value="1"/>
</dbReference>
<gene>
    <name evidence="18" type="ORF">LUA448_LOCUS31245</name>
</gene>
<dbReference type="GO" id="GO:0016579">
    <property type="term" value="P:protein deubiquitination"/>
    <property type="evidence" value="ECO:0007669"/>
    <property type="project" value="InterPro"/>
</dbReference>
<evidence type="ECO:0000256" key="8">
    <source>
        <dbReference type="ARBA" id="ARBA00022777"/>
    </source>
</evidence>
<keyword evidence="6" id="KW-0479">Metal-binding</keyword>
<dbReference type="GO" id="GO:0004843">
    <property type="term" value="F:cysteine-type deubiquitinase activity"/>
    <property type="evidence" value="ECO:0007669"/>
    <property type="project" value="InterPro"/>
</dbReference>
<dbReference type="InterPro" id="IPR028889">
    <property type="entry name" value="USP"/>
</dbReference>
<evidence type="ECO:0000256" key="14">
    <source>
        <dbReference type="ARBA" id="ARBA00058419"/>
    </source>
</evidence>
<evidence type="ECO:0000256" key="16">
    <source>
        <dbReference type="SAM" id="MobiDB-lite"/>
    </source>
</evidence>
<dbReference type="UniPathway" id="UPA00109">
    <property type="reaction ID" value="UER00188"/>
</dbReference>
<evidence type="ECO:0000313" key="19">
    <source>
        <dbReference type="Proteomes" id="UP000663833"/>
    </source>
</evidence>
<dbReference type="InterPro" id="IPR036918">
    <property type="entry name" value="Pyrv_Knase_C_sf"/>
</dbReference>
<feature type="region of interest" description="Disordered" evidence="16">
    <location>
        <begin position="1"/>
        <end position="21"/>
    </location>
</feature>
<feature type="region of interest" description="Disordered" evidence="16">
    <location>
        <begin position="1781"/>
        <end position="1807"/>
    </location>
</feature>
<dbReference type="InterPro" id="IPR015793">
    <property type="entry name" value="Pyrv_Knase_brl"/>
</dbReference>
<evidence type="ECO:0000256" key="4">
    <source>
        <dbReference type="ARBA" id="ARBA00008663"/>
    </source>
</evidence>
<dbReference type="SUPFAM" id="SSF54001">
    <property type="entry name" value="Cysteine proteinases"/>
    <property type="match status" value="1"/>
</dbReference>
<reference evidence="18" key="1">
    <citation type="submission" date="2021-02" db="EMBL/GenBank/DDBJ databases">
        <authorList>
            <person name="Nowell W R."/>
        </authorList>
    </citation>
    <scope>NUCLEOTIDE SEQUENCE</scope>
</reference>
<keyword evidence="8 15" id="KW-0418">Kinase</keyword>
<evidence type="ECO:0000259" key="17">
    <source>
        <dbReference type="PROSITE" id="PS50235"/>
    </source>
</evidence>
<dbReference type="GO" id="GO:0000287">
    <property type="term" value="F:magnesium ion binding"/>
    <property type="evidence" value="ECO:0007669"/>
    <property type="project" value="InterPro"/>
</dbReference>
<dbReference type="NCBIfam" id="NF004491">
    <property type="entry name" value="PRK05826.1"/>
    <property type="match status" value="1"/>
</dbReference>
<dbReference type="Proteomes" id="UP000663833">
    <property type="component" value="Unassembled WGS sequence"/>
</dbReference>
<dbReference type="Pfam" id="PF00443">
    <property type="entry name" value="UCH"/>
    <property type="match status" value="1"/>
</dbReference>
<dbReference type="PROSITE" id="PS00973">
    <property type="entry name" value="USP_2"/>
    <property type="match status" value="1"/>
</dbReference>
<dbReference type="GO" id="GO:0005524">
    <property type="term" value="F:ATP binding"/>
    <property type="evidence" value="ECO:0007669"/>
    <property type="project" value="UniProtKB-KW"/>
</dbReference>
<comment type="catalytic activity">
    <reaction evidence="13">
        <text>pyruvate + ATP = phosphoenolpyruvate + ADP + H(+)</text>
        <dbReference type="Rhea" id="RHEA:18157"/>
        <dbReference type="ChEBI" id="CHEBI:15361"/>
        <dbReference type="ChEBI" id="CHEBI:15378"/>
        <dbReference type="ChEBI" id="CHEBI:30616"/>
        <dbReference type="ChEBI" id="CHEBI:58702"/>
        <dbReference type="ChEBI" id="CHEBI:456216"/>
        <dbReference type="EC" id="2.7.1.40"/>
    </reaction>
    <physiologicalReaction direction="right-to-left" evidence="13">
        <dbReference type="Rhea" id="RHEA:18159"/>
    </physiologicalReaction>
</comment>
<dbReference type="InterPro" id="IPR018209">
    <property type="entry name" value="Pyrv_Knase_AS"/>
</dbReference>
<feature type="compositionally biased region" description="Low complexity" evidence="16">
    <location>
        <begin position="1792"/>
        <end position="1801"/>
    </location>
</feature>
<evidence type="ECO:0000256" key="6">
    <source>
        <dbReference type="ARBA" id="ARBA00022723"/>
    </source>
</evidence>
<evidence type="ECO:0000256" key="9">
    <source>
        <dbReference type="ARBA" id="ARBA00022840"/>
    </source>
</evidence>
<comment type="similarity">
    <text evidence="4 15">Belongs to the pyruvate kinase family.</text>
</comment>
<dbReference type="Gene3D" id="3.20.20.60">
    <property type="entry name" value="Phosphoenolpyruvate-binding domains"/>
    <property type="match status" value="1"/>
</dbReference>
<dbReference type="Pfam" id="PF00224">
    <property type="entry name" value="PK"/>
    <property type="match status" value="1"/>
</dbReference>
<evidence type="ECO:0000256" key="11">
    <source>
        <dbReference type="ARBA" id="ARBA00023152"/>
    </source>
</evidence>
<evidence type="ECO:0000256" key="10">
    <source>
        <dbReference type="ARBA" id="ARBA00022842"/>
    </source>
</evidence>
<feature type="region of interest" description="Disordered" evidence="16">
    <location>
        <begin position="1112"/>
        <end position="1140"/>
    </location>
</feature>
<dbReference type="PROSITE" id="PS00972">
    <property type="entry name" value="USP_1"/>
    <property type="match status" value="1"/>
</dbReference>
<keyword evidence="7" id="KW-0547">Nucleotide-binding</keyword>
<protein>
    <recommendedName>
        <fullName evidence="15">Pyruvate kinase</fullName>
        <ecNumber evidence="15">2.7.1.40</ecNumber>
    </recommendedName>
</protein>
<dbReference type="InterPro" id="IPR001394">
    <property type="entry name" value="Peptidase_C19_UCH"/>
</dbReference>
<organism evidence="18 19">
    <name type="scientific">Rotaria socialis</name>
    <dbReference type="NCBI Taxonomy" id="392032"/>
    <lineage>
        <taxon>Eukaryota</taxon>
        <taxon>Metazoa</taxon>
        <taxon>Spiralia</taxon>
        <taxon>Gnathifera</taxon>
        <taxon>Rotifera</taxon>
        <taxon>Eurotatoria</taxon>
        <taxon>Bdelloidea</taxon>
        <taxon>Philodinida</taxon>
        <taxon>Philodinidae</taxon>
        <taxon>Rotaria</taxon>
    </lineage>
</organism>
<dbReference type="Gene3D" id="3.40.1380.20">
    <property type="entry name" value="Pyruvate kinase, C-terminal domain"/>
    <property type="match status" value="1"/>
</dbReference>
<dbReference type="Pfam" id="PF12030">
    <property type="entry name" value="DUF3517"/>
    <property type="match status" value="1"/>
</dbReference>
<feature type="domain" description="USP" evidence="17">
    <location>
        <begin position="856"/>
        <end position="1243"/>
    </location>
</feature>
<dbReference type="InterPro" id="IPR015813">
    <property type="entry name" value="Pyrv/PenolPyrv_kinase-like_dom"/>
</dbReference>
<dbReference type="SUPFAM" id="SSF50800">
    <property type="entry name" value="PK beta-barrel domain-like"/>
    <property type="match status" value="1"/>
</dbReference>
<keyword evidence="12" id="KW-0670">Pyruvate</keyword>
<dbReference type="Gene3D" id="3.90.70.10">
    <property type="entry name" value="Cysteine proteinases"/>
    <property type="match status" value="1"/>
</dbReference>
<name>A0A818P3G1_9BILA</name>
<dbReference type="SUPFAM" id="SSF52935">
    <property type="entry name" value="PK C-terminal domain-like"/>
    <property type="match status" value="1"/>
</dbReference>
<comment type="caution">
    <text evidence="18">The sequence shown here is derived from an EMBL/GenBank/DDBJ whole genome shotgun (WGS) entry which is preliminary data.</text>
</comment>
<keyword evidence="11 15" id="KW-0324">Glycolysis</keyword>
<dbReference type="FunFam" id="2.40.33.10:FF:000001">
    <property type="entry name" value="Pyruvate kinase"/>
    <property type="match status" value="1"/>
</dbReference>
<comment type="cofactor">
    <cofactor evidence="1">
        <name>Mg(2+)</name>
        <dbReference type="ChEBI" id="CHEBI:18420"/>
    </cofactor>
</comment>
<dbReference type="EMBL" id="CAJNYD010004645">
    <property type="protein sequence ID" value="CAF3617395.1"/>
    <property type="molecule type" value="Genomic_DNA"/>
</dbReference>
<evidence type="ECO:0000256" key="15">
    <source>
        <dbReference type="RuleBase" id="RU000504"/>
    </source>
</evidence>
<dbReference type="PROSITE" id="PS50235">
    <property type="entry name" value="USP_3"/>
    <property type="match status" value="1"/>
</dbReference>
<keyword evidence="9" id="KW-0067">ATP-binding</keyword>
<dbReference type="InterPro" id="IPR040442">
    <property type="entry name" value="Pyrv_kinase-like_dom_sf"/>
</dbReference>
<dbReference type="Pfam" id="PF02887">
    <property type="entry name" value="PK_C"/>
    <property type="match status" value="1"/>
</dbReference>
<dbReference type="PRINTS" id="PR01050">
    <property type="entry name" value="PYRUVTKNASE"/>
</dbReference>
<dbReference type="EC" id="2.7.1.40" evidence="15"/>
<dbReference type="NCBIfam" id="NF004978">
    <property type="entry name" value="PRK06354.1"/>
    <property type="match status" value="1"/>
</dbReference>
<evidence type="ECO:0000256" key="5">
    <source>
        <dbReference type="ARBA" id="ARBA00022679"/>
    </source>
</evidence>
<dbReference type="FunFam" id="3.20.20.60:FF:000025">
    <property type="entry name" value="Pyruvate kinase"/>
    <property type="match status" value="1"/>
</dbReference>
<accession>A0A818P3G1</accession>
<evidence type="ECO:0000256" key="3">
    <source>
        <dbReference type="ARBA" id="ARBA00004997"/>
    </source>
</evidence>
<dbReference type="InterPro" id="IPR015806">
    <property type="entry name" value="Pyrv_Knase_insert_dom_sf"/>
</dbReference>
<feature type="compositionally biased region" description="Low complexity" evidence="16">
    <location>
        <begin position="1114"/>
        <end position="1130"/>
    </location>
</feature>
<dbReference type="SUPFAM" id="SSF51621">
    <property type="entry name" value="Phosphoenolpyruvate/pyruvate domain"/>
    <property type="match status" value="1"/>
</dbReference>
<dbReference type="PANTHER" id="PTHR11817">
    <property type="entry name" value="PYRUVATE KINASE"/>
    <property type="match status" value="1"/>
</dbReference>
<comment type="pathway">
    <text evidence="3 15">Carbohydrate degradation; glycolysis; pyruvate from D-glyceraldehyde 3-phosphate: step 5/5.</text>
</comment>
<dbReference type="PROSITE" id="PS00110">
    <property type="entry name" value="PYRUVATE_KINASE"/>
    <property type="match status" value="1"/>
</dbReference>
<feature type="compositionally biased region" description="Polar residues" evidence="16">
    <location>
        <begin position="1"/>
        <end position="17"/>
    </location>
</feature>
<evidence type="ECO:0000256" key="13">
    <source>
        <dbReference type="ARBA" id="ARBA00048967"/>
    </source>
</evidence>
<keyword evidence="10 15" id="KW-0460">Magnesium</keyword>
<dbReference type="InterPro" id="IPR015795">
    <property type="entry name" value="Pyrv_Knase_C"/>
</dbReference>
<dbReference type="NCBIfam" id="TIGR01064">
    <property type="entry name" value="pyruv_kin"/>
    <property type="match status" value="1"/>
</dbReference>
<sequence>MTDNTTNENSASLNEKANMSHPHDWQRVKMDLRGKFKDACKQNDSRSRVYYQHQAFAETAVNALEQRTLLDVDSEPWNTRHTSIICTLGPASQSVDMLLKMIDAGMNIARLNFSHGSHEYHKQSIDNVRAAEKLTERKGRMRTIGIALDTKGPEIRTGLWAEGTNAERNLQVGETVRLTTDEAYESKCTLENLYVDYKNISQVIKPGNRVYIDDGLISLLVKHIGDTHIDCEVENGGLLGSRKGVNLPGVPVDLPAVSEKDKLDLQFAVDNGLDIVFASFIRDAEGVREIRRVLGESGKKIQIIAKIENHQGIQYFDDILEEVDGIMVARGDMGIEIPPQKVFVAQKMIIAKCNQAGKPVICATQMLESMIKNPRPTRAEVSDVANAVLDNTDCIMLSGESAKGKYPVQCIQLMHEIAREAEACLFHRELFENLRYFTKPPLDQMQSSAIAAVEAAFRSFASIIVVLTHSGRSARLISQYRPRAVIMAVTRSLQVARQLHLYRGCCPVYIDAPRTPIMQTAYDNQSLLSGVEVQFKQHNISTSQALAMSDWLLDVDARVSDAIKAAKERGFCSTGDAVIVVTGWRPGLGTTNTLPTFLVQPFFADFLLEILIGTTSREVRQCTLRNVNRLCKIEISTCDIRLIIHQILIKARLPLWSSSGAGTRSSNQKLLAQSIEYFDLRCQLMENLTKEKQDMLGIEARELLSGEFSWLSTYTTSSIANGLRSIDNILFIGHLKFIRTLLTCENINKNKIGRELIRLLVDQFLFPASKHMSLPIESANNEIDSNDDSAFEPKCSTSESRLAAYDVLVELVRHSQINLKIVVDDLINLHHRPILEKQSEWEFMPQVSPRASCGLVGLYNGGATCYMNSILQQLYMLHQISEYILSVNDDGENMNGENKNSDSSLFYQIQQVFGHLMASKMQYYSPESLWKVFRLWGQEINVREQQDAFDFFTALTDQIDEYLKSIKQEEIFHKQFEGIFCNQMICTNGCNHRYEGEEKFMALNVAVKVESLNESLNQFVKGEVLDGNNAYFCAKCQEKRTTIKRLCIKKLPPLLCIQMKRFGFDWENNRALKFDDYFKFPFILNMEPYTIEGVNKRESFLEHDDLVTNANGHSTNGISISSPSTTIGNSKSLQRTPSSLAHASNPMPTINYELIGIVIHSGQANAGHYYSYIKDTRCRYSNNNNQWYRFNDTTVEEIQLTEQMLEEECFGGTFRVQKDTNNNSSSEERIRFWNAYMLIYQCIEPTKLLPPPAIPSSPNTNRLASRANRLQRPNQRDSLSQLTDLVVQSEHNDLFKIKKPLISSSVLACVKDENLEFLKNRDTYCDDYFQFIYKLASTCLDDSISFNDIEPNNSSLSYELCTNLALNYLFNTYLRTHRRLRKDNLQQWVDLLGNLFSKNSPSCYVLYQLLFEKNDDILKLYLLECPIDDIRQIFKQICECVLESSYKYSIKKYIDIFIEQLIILLDKSVVEQVKHSQAYFQLIYTYANMNKISIEYLLKLNTFIRLMNFLLGENIDNRRWHCGQAKEFGIIHEIISILALFCYSSDDNSRKKHDEIIPQMETYFSGPWSNRYLKEICYAFQEVSSAKLTHTLELMEILSTNNEKFSEQLIRIILQSIVQAHTNDLKSLFKLLSRILSIEDAFQRKRLQLAFEGVNESSSTDNCQTFNGLYALIRTSIETEQRRAYQTVKFLTTLSNQNDASKDYFSSTATQWEAAINWLKQQMQTSWQWSPAQNISNEDTDTRSFQRTRSAQFTLEQAQSLLQQTTVLNKNIHHNASTGECMELNDSHNQPSSSSSSSSQSTLVGTD</sequence>
<evidence type="ECO:0000256" key="12">
    <source>
        <dbReference type="ARBA" id="ARBA00023317"/>
    </source>
</evidence>
<dbReference type="InterPro" id="IPR011037">
    <property type="entry name" value="Pyrv_Knase-like_insert_dom_sf"/>
</dbReference>
<dbReference type="FunFam" id="3.90.70.10:FF:000022">
    <property type="entry name" value="Ubiquitin carboxyl-terminal hydrolase 24"/>
    <property type="match status" value="1"/>
</dbReference>
<comment type="cofactor">
    <cofactor evidence="2">
        <name>K(+)</name>
        <dbReference type="ChEBI" id="CHEBI:29103"/>
    </cofactor>
</comment>
<evidence type="ECO:0000313" key="18">
    <source>
        <dbReference type="EMBL" id="CAF3617395.1"/>
    </source>
</evidence>
<proteinExistence type="inferred from homology"/>
<dbReference type="CDD" id="cd00288">
    <property type="entry name" value="Pyruvate_Kinase"/>
    <property type="match status" value="1"/>
</dbReference>
<feature type="compositionally biased region" description="Polar residues" evidence="16">
    <location>
        <begin position="1131"/>
        <end position="1140"/>
    </location>
</feature>
<evidence type="ECO:0000256" key="1">
    <source>
        <dbReference type="ARBA" id="ARBA00001946"/>
    </source>
</evidence>
<dbReference type="InterPro" id="IPR018200">
    <property type="entry name" value="USP_CS"/>
</dbReference>
<dbReference type="InterPro" id="IPR001697">
    <property type="entry name" value="Pyr_Knase"/>
</dbReference>
<dbReference type="GO" id="GO:0030955">
    <property type="term" value="F:potassium ion binding"/>
    <property type="evidence" value="ECO:0007669"/>
    <property type="project" value="InterPro"/>
</dbReference>